<proteinExistence type="predicted"/>
<evidence type="ECO:0000256" key="1">
    <source>
        <dbReference type="SAM" id="MobiDB-lite"/>
    </source>
</evidence>
<reference evidence="2" key="1">
    <citation type="submission" date="2020-02" db="EMBL/GenBank/DDBJ databases">
        <authorList>
            <person name="Meier V. D."/>
        </authorList>
    </citation>
    <scope>NUCLEOTIDE SEQUENCE</scope>
    <source>
        <strain evidence="2">AVDCRST_MAG06</strain>
    </source>
</reference>
<feature type="non-terminal residue" evidence="2">
    <location>
        <position position="1"/>
    </location>
</feature>
<gene>
    <name evidence="2" type="ORF">AVDCRST_MAG06-2404</name>
</gene>
<feature type="compositionally biased region" description="Basic residues" evidence="1">
    <location>
        <begin position="36"/>
        <end position="48"/>
    </location>
</feature>
<organism evidence="2">
    <name type="scientific">uncultured Nocardioides sp</name>
    <dbReference type="NCBI Taxonomy" id="198441"/>
    <lineage>
        <taxon>Bacteria</taxon>
        <taxon>Bacillati</taxon>
        <taxon>Actinomycetota</taxon>
        <taxon>Actinomycetes</taxon>
        <taxon>Propionibacteriales</taxon>
        <taxon>Nocardioidaceae</taxon>
        <taxon>Nocardioides</taxon>
        <taxon>environmental samples</taxon>
    </lineage>
</organism>
<accession>A0A6J4P280</accession>
<feature type="compositionally biased region" description="Basic residues" evidence="1">
    <location>
        <begin position="1"/>
        <end position="17"/>
    </location>
</feature>
<protein>
    <submittedName>
        <fullName evidence="2">Mobile element protein</fullName>
    </submittedName>
</protein>
<sequence>DPARRRGARRHARRMAIRRPPLPFRRLHGAAQAQRRCWHHRRARQRRV</sequence>
<feature type="non-terminal residue" evidence="2">
    <location>
        <position position="48"/>
    </location>
</feature>
<evidence type="ECO:0000313" key="2">
    <source>
        <dbReference type="EMBL" id="CAA9404149.1"/>
    </source>
</evidence>
<name>A0A6J4P280_9ACTN</name>
<dbReference type="EMBL" id="CADCUP010000160">
    <property type="protein sequence ID" value="CAA9404149.1"/>
    <property type="molecule type" value="Genomic_DNA"/>
</dbReference>
<feature type="region of interest" description="Disordered" evidence="1">
    <location>
        <begin position="1"/>
        <end position="48"/>
    </location>
</feature>
<dbReference type="AlphaFoldDB" id="A0A6J4P280"/>